<keyword evidence="2 4" id="KW-0863">Zinc-finger</keyword>
<dbReference type="PROSITE" id="PS00518">
    <property type="entry name" value="ZF_RING_1"/>
    <property type="match status" value="1"/>
</dbReference>
<proteinExistence type="predicted"/>
<feature type="compositionally biased region" description="Low complexity" evidence="5">
    <location>
        <begin position="241"/>
        <end position="253"/>
    </location>
</feature>
<evidence type="ECO:0000256" key="3">
    <source>
        <dbReference type="ARBA" id="ARBA00022833"/>
    </source>
</evidence>
<dbReference type="AlphaFoldDB" id="A0A9P6Y9G4"/>
<dbReference type="InterPro" id="IPR047126">
    <property type="entry name" value="RNF141-like"/>
</dbReference>
<evidence type="ECO:0000256" key="2">
    <source>
        <dbReference type="ARBA" id="ARBA00022771"/>
    </source>
</evidence>
<protein>
    <recommendedName>
        <fullName evidence="6">RING-type domain-containing protein</fullName>
    </recommendedName>
</protein>
<dbReference type="InterPro" id="IPR013083">
    <property type="entry name" value="Znf_RING/FYVE/PHD"/>
</dbReference>
<evidence type="ECO:0000256" key="1">
    <source>
        <dbReference type="ARBA" id="ARBA00022723"/>
    </source>
</evidence>
<dbReference type="EMBL" id="JAANIT010001023">
    <property type="protein sequence ID" value="KAG1542757.1"/>
    <property type="molecule type" value="Genomic_DNA"/>
</dbReference>
<feature type="domain" description="RING-type" evidence="6">
    <location>
        <begin position="42"/>
        <end position="80"/>
    </location>
</feature>
<evidence type="ECO:0000256" key="4">
    <source>
        <dbReference type="PROSITE-ProRule" id="PRU00175"/>
    </source>
</evidence>
<feature type="region of interest" description="Disordered" evidence="5">
    <location>
        <begin position="501"/>
        <end position="545"/>
    </location>
</feature>
<dbReference type="PROSITE" id="PS50089">
    <property type="entry name" value="ZF_RING_2"/>
    <property type="match status" value="1"/>
</dbReference>
<feature type="region of interest" description="Disordered" evidence="5">
    <location>
        <begin position="562"/>
        <end position="613"/>
    </location>
</feature>
<name>A0A9P6Y9G4_RHIOR</name>
<organism evidence="7 8">
    <name type="scientific">Rhizopus oryzae</name>
    <name type="common">Mucormycosis agent</name>
    <name type="synonym">Rhizopus arrhizus var. delemar</name>
    <dbReference type="NCBI Taxonomy" id="64495"/>
    <lineage>
        <taxon>Eukaryota</taxon>
        <taxon>Fungi</taxon>
        <taxon>Fungi incertae sedis</taxon>
        <taxon>Mucoromycota</taxon>
        <taxon>Mucoromycotina</taxon>
        <taxon>Mucoromycetes</taxon>
        <taxon>Mucorales</taxon>
        <taxon>Mucorineae</taxon>
        <taxon>Rhizopodaceae</taxon>
        <taxon>Rhizopus</taxon>
    </lineage>
</organism>
<dbReference type="InterPro" id="IPR018957">
    <property type="entry name" value="Znf_C3HC4_RING-type"/>
</dbReference>
<feature type="compositionally biased region" description="Low complexity" evidence="5">
    <location>
        <begin position="334"/>
        <end position="353"/>
    </location>
</feature>
<dbReference type="OrthoDB" id="6105938at2759"/>
<dbReference type="Proteomes" id="UP000717996">
    <property type="component" value="Unassembled WGS sequence"/>
</dbReference>
<dbReference type="Gene3D" id="3.30.40.10">
    <property type="entry name" value="Zinc/RING finger domain, C3HC4 (zinc finger)"/>
    <property type="match status" value="1"/>
</dbReference>
<evidence type="ECO:0000313" key="7">
    <source>
        <dbReference type="EMBL" id="KAG1542757.1"/>
    </source>
</evidence>
<feature type="compositionally biased region" description="Low complexity" evidence="5">
    <location>
        <begin position="471"/>
        <end position="484"/>
    </location>
</feature>
<feature type="region of interest" description="Disordered" evidence="5">
    <location>
        <begin position="446"/>
        <end position="487"/>
    </location>
</feature>
<keyword evidence="1" id="KW-0479">Metal-binding</keyword>
<accession>A0A9P6Y9G4</accession>
<feature type="compositionally biased region" description="Polar residues" evidence="5">
    <location>
        <begin position="580"/>
        <end position="591"/>
    </location>
</feature>
<dbReference type="InterPro" id="IPR017907">
    <property type="entry name" value="Znf_RING_CS"/>
</dbReference>
<evidence type="ECO:0000259" key="6">
    <source>
        <dbReference type="PROSITE" id="PS50089"/>
    </source>
</evidence>
<reference evidence="7" key="1">
    <citation type="journal article" date="2020" name="Microb. Genom.">
        <title>Genetic diversity of clinical and environmental Mucorales isolates obtained from an investigation of mucormycosis cases among solid organ transplant recipients.</title>
        <authorList>
            <person name="Nguyen M.H."/>
            <person name="Kaul D."/>
            <person name="Muto C."/>
            <person name="Cheng S.J."/>
            <person name="Richter R.A."/>
            <person name="Bruno V.M."/>
            <person name="Liu G."/>
            <person name="Beyhan S."/>
            <person name="Sundermann A.J."/>
            <person name="Mounaud S."/>
            <person name="Pasculle A.W."/>
            <person name="Nierman W.C."/>
            <person name="Driscoll E."/>
            <person name="Cumbie R."/>
            <person name="Clancy C.J."/>
            <person name="Dupont C.L."/>
        </authorList>
    </citation>
    <scope>NUCLEOTIDE SEQUENCE</scope>
    <source>
        <strain evidence="7">GL16</strain>
    </source>
</reference>
<feature type="region of interest" description="Disordered" evidence="5">
    <location>
        <begin position="224"/>
        <end position="421"/>
    </location>
</feature>
<comment type="caution">
    <text evidence="7">The sequence shown here is derived from an EMBL/GenBank/DDBJ whole genome shotgun (WGS) entry which is preliminary data.</text>
</comment>
<feature type="compositionally biased region" description="Low complexity" evidence="5">
    <location>
        <begin position="292"/>
        <end position="323"/>
    </location>
</feature>
<dbReference type="InterPro" id="IPR001841">
    <property type="entry name" value="Znf_RING"/>
</dbReference>
<evidence type="ECO:0000256" key="5">
    <source>
        <dbReference type="SAM" id="MobiDB-lite"/>
    </source>
</evidence>
<feature type="compositionally biased region" description="Low complexity" evidence="5">
    <location>
        <begin position="408"/>
        <end position="421"/>
    </location>
</feature>
<feature type="compositionally biased region" description="Basic and acidic residues" evidence="5">
    <location>
        <begin position="386"/>
        <end position="397"/>
    </location>
</feature>
<dbReference type="SUPFAM" id="SSF57850">
    <property type="entry name" value="RING/U-box"/>
    <property type="match status" value="1"/>
</dbReference>
<dbReference type="Pfam" id="PF00097">
    <property type="entry name" value="zf-C3HC4"/>
    <property type="match status" value="1"/>
</dbReference>
<gene>
    <name evidence="7" type="ORF">G6F51_007088</name>
</gene>
<dbReference type="PANTHER" id="PTHR12109">
    <property type="entry name" value="RING FINGER PROTEIN 141-RELATED"/>
    <property type="match status" value="1"/>
</dbReference>
<feature type="compositionally biased region" description="Low complexity" evidence="5">
    <location>
        <begin position="375"/>
        <end position="385"/>
    </location>
</feature>
<sequence>MTKENYDKKYKTKQHTTNVTATASAKQDEQLPKKQLLDLLLCGICLDSFRDPHILDCGHSYCGDCLFAWFQQNKICPSCNKLAFRMPIPNHDLNKLAEFCTKETTARLTRDDWKTLYVRPIEGEILYAAGFRAGLCQTCHGFLNRDNTCEECTARPRFLSPAVDRTRLFGNNNGDSDDDTQLLNHRSSLGSAEVSSLSEGSVLSHSMLDRASVGDENERLEEEYIRFESNSESDSDEESLSRSSRSSSSGSSDDVSEREEQERSPFRQFRYDSVMATSDENASVYMGDSDSRSGSDYGMANNLSGNNSNIPSHSSSSNDSNSSSEDEKVHRHFSTTTNISSESSSSSYLSNNGEESENEERSNRFRNGFGLNSADISTSDYTSSNDSDKDSEDERPNNRIINTNIADSSGESLSSSLDNNYNNENSLNHNLYNQYRQHIMFDSDVESIPSRSNSSEDENSVRFRSSITSDSENNNSSNHTVNNDSDMDFDEEVLNNQFAWATGAGHSDSNNNNKTSESEDDSDMSPPIYNRDISPHIPSDDDQNESEELLYPNYVERARSAYSVSDSDCDDSDHDFASLTEGNCSEQGSTEDISKKRKKTSSDKMNKRLKRKY</sequence>
<evidence type="ECO:0000313" key="8">
    <source>
        <dbReference type="Proteomes" id="UP000717996"/>
    </source>
</evidence>
<dbReference type="GO" id="GO:0008270">
    <property type="term" value="F:zinc ion binding"/>
    <property type="evidence" value="ECO:0007669"/>
    <property type="project" value="UniProtKB-KW"/>
</dbReference>
<dbReference type="SMART" id="SM00184">
    <property type="entry name" value="RING"/>
    <property type="match status" value="1"/>
</dbReference>
<keyword evidence="3" id="KW-0862">Zinc</keyword>